<protein>
    <submittedName>
        <fullName evidence="2">Uncharacterized protein</fullName>
    </submittedName>
</protein>
<gene>
    <name evidence="2" type="ORF">EYF80_060678</name>
</gene>
<organism evidence="2 3">
    <name type="scientific">Liparis tanakae</name>
    <name type="common">Tanaka's snailfish</name>
    <dbReference type="NCBI Taxonomy" id="230148"/>
    <lineage>
        <taxon>Eukaryota</taxon>
        <taxon>Metazoa</taxon>
        <taxon>Chordata</taxon>
        <taxon>Craniata</taxon>
        <taxon>Vertebrata</taxon>
        <taxon>Euteleostomi</taxon>
        <taxon>Actinopterygii</taxon>
        <taxon>Neopterygii</taxon>
        <taxon>Teleostei</taxon>
        <taxon>Neoteleostei</taxon>
        <taxon>Acanthomorphata</taxon>
        <taxon>Eupercaria</taxon>
        <taxon>Perciformes</taxon>
        <taxon>Cottioidei</taxon>
        <taxon>Cottales</taxon>
        <taxon>Liparidae</taxon>
        <taxon>Liparis</taxon>
    </lineage>
</organism>
<name>A0A4Z2EL47_9TELE</name>
<keyword evidence="3" id="KW-1185">Reference proteome</keyword>
<proteinExistence type="predicted"/>
<feature type="region of interest" description="Disordered" evidence="1">
    <location>
        <begin position="73"/>
        <end position="93"/>
    </location>
</feature>
<dbReference type="Proteomes" id="UP000314294">
    <property type="component" value="Unassembled WGS sequence"/>
</dbReference>
<dbReference type="AlphaFoldDB" id="A0A4Z2EL47"/>
<accession>A0A4Z2EL47</accession>
<evidence type="ECO:0000313" key="2">
    <source>
        <dbReference type="EMBL" id="TNN29174.1"/>
    </source>
</evidence>
<sequence length="93" mass="11513">MLPGGFWVGLGFRGDPAWYPVRRSPWRREPRRGFSLSSHPRLLFFSIGISSLHRRTEERTEERKEVWKEVWKEERTEERKEERKEVWKEERKE</sequence>
<evidence type="ECO:0000256" key="1">
    <source>
        <dbReference type="SAM" id="MobiDB-lite"/>
    </source>
</evidence>
<evidence type="ECO:0000313" key="3">
    <source>
        <dbReference type="Proteomes" id="UP000314294"/>
    </source>
</evidence>
<comment type="caution">
    <text evidence="2">The sequence shown here is derived from an EMBL/GenBank/DDBJ whole genome shotgun (WGS) entry which is preliminary data.</text>
</comment>
<reference evidence="2 3" key="1">
    <citation type="submission" date="2019-03" db="EMBL/GenBank/DDBJ databases">
        <title>First draft genome of Liparis tanakae, snailfish: a comprehensive survey of snailfish specific genes.</title>
        <authorList>
            <person name="Kim W."/>
            <person name="Song I."/>
            <person name="Jeong J.-H."/>
            <person name="Kim D."/>
            <person name="Kim S."/>
            <person name="Ryu S."/>
            <person name="Song J.Y."/>
            <person name="Lee S.K."/>
        </authorList>
    </citation>
    <scope>NUCLEOTIDE SEQUENCE [LARGE SCALE GENOMIC DNA]</scope>
    <source>
        <tissue evidence="2">Muscle</tissue>
    </source>
</reference>
<dbReference type="EMBL" id="SRLO01005973">
    <property type="protein sequence ID" value="TNN29174.1"/>
    <property type="molecule type" value="Genomic_DNA"/>
</dbReference>